<evidence type="ECO:0000256" key="1">
    <source>
        <dbReference type="ARBA" id="ARBA00005721"/>
    </source>
</evidence>
<proteinExistence type="inferred from homology"/>
<sequence length="182" mass="20663">MILNNFAKKKLRTISMSQQIEVEAPPIVEHSSVDTKELELPDTVFIRDIENRVFQTIILQSLSKIEGITLREGSFLDHLLRRDSVDGIKGINAEQNSKNRSVSIKVEVCIEYGILIPEKAEEIQSKIAEEITSMTGLHVASVHVVFKNVILPRTEEELKKNTTEKTKNLLEDDLDEAFSNEF</sequence>
<name>H9BWF3_9BACT</name>
<evidence type="ECO:0008006" key="3">
    <source>
        <dbReference type="Google" id="ProtNLM"/>
    </source>
</evidence>
<organism evidence="2">
    <name type="scientific">uncultured bacterium W5-77b</name>
    <dbReference type="NCBI Taxonomy" id="1131000"/>
    <lineage>
        <taxon>Bacteria</taxon>
        <taxon>environmental samples</taxon>
    </lineage>
</organism>
<dbReference type="EMBL" id="JQ085816">
    <property type="protein sequence ID" value="AFD03125.1"/>
    <property type="molecule type" value="Genomic_DNA"/>
</dbReference>
<accession>H9BWF3</accession>
<protein>
    <recommendedName>
        <fullName evidence="3">Asp23/Gls24 family envelope stress response protein</fullName>
    </recommendedName>
</protein>
<evidence type="ECO:0000313" key="2">
    <source>
        <dbReference type="EMBL" id="AFD03125.1"/>
    </source>
</evidence>
<dbReference type="Pfam" id="PF03780">
    <property type="entry name" value="Asp23"/>
    <property type="match status" value="1"/>
</dbReference>
<dbReference type="AlphaFoldDB" id="H9BWF3"/>
<dbReference type="PANTHER" id="PTHR34297:SF1">
    <property type="entry name" value="ASP23_GLS24 FAMILY ENVELOPE STRESS RESPONSE PROTEIN"/>
    <property type="match status" value="1"/>
</dbReference>
<dbReference type="PANTHER" id="PTHR34297">
    <property type="entry name" value="HYPOTHETICAL CYTOSOLIC PROTEIN-RELATED"/>
    <property type="match status" value="1"/>
</dbReference>
<dbReference type="InterPro" id="IPR005531">
    <property type="entry name" value="Asp23"/>
</dbReference>
<comment type="similarity">
    <text evidence="1">Belongs to the asp23 family.</text>
</comment>
<reference evidence="2" key="1">
    <citation type="submission" date="2011-11" db="EMBL/GenBank/DDBJ databases">
        <title>Construction and analysis of a metagenome of deep-sea sediment.</title>
        <authorList>
            <person name="Huo Y.-Y."/>
            <person name="Cheng H."/>
            <person name="Wu M."/>
        </authorList>
    </citation>
    <scope>NUCLEOTIDE SEQUENCE</scope>
</reference>